<keyword evidence="1" id="KW-0812">Transmembrane</keyword>
<evidence type="ECO:0000256" key="1">
    <source>
        <dbReference type="SAM" id="Phobius"/>
    </source>
</evidence>
<gene>
    <name evidence="2" type="ORF">R3Q15_16840</name>
</gene>
<dbReference type="RefSeq" id="WP_006435858.1">
    <property type="nucleotide sequence ID" value="NZ_CP091855.1"/>
</dbReference>
<dbReference type="Pfam" id="PF20589">
    <property type="entry name" value="DUF6790"/>
    <property type="match status" value="1"/>
</dbReference>
<feature type="transmembrane region" description="Helical" evidence="1">
    <location>
        <begin position="106"/>
        <end position="124"/>
    </location>
</feature>
<reference evidence="2" key="1">
    <citation type="submission" date="2023-10" db="EMBL/GenBank/DDBJ databases">
        <title>Development of a sustainable strategy for remediation of hydrocarbon-contaminated territories based on the waste exchange concept.</title>
        <authorList>
            <person name="Krivoruchko A."/>
        </authorList>
    </citation>
    <scope>NUCLEOTIDE SEQUENCE</scope>
    <source>
        <strain evidence="2">IEGM 1279</strain>
    </source>
</reference>
<dbReference type="AlphaFoldDB" id="A0AAE4R6P1"/>
<keyword evidence="1" id="KW-0472">Membrane</keyword>
<keyword evidence="1" id="KW-1133">Transmembrane helix</keyword>
<dbReference type="EMBL" id="JAWLKH010000019">
    <property type="protein sequence ID" value="MDV6313536.1"/>
    <property type="molecule type" value="Genomic_DNA"/>
</dbReference>
<dbReference type="InterPro" id="IPR046740">
    <property type="entry name" value="DUF6790"/>
</dbReference>
<name>A0AAE4R6P1_9ACTN</name>
<comment type="caution">
    <text evidence="2">The sequence shown here is derived from an EMBL/GenBank/DDBJ whole genome shotgun (WGS) entry which is preliminary data.</text>
</comment>
<organism evidence="2 3">
    <name type="scientific">Gordonia amicalis</name>
    <dbReference type="NCBI Taxonomy" id="89053"/>
    <lineage>
        <taxon>Bacteria</taxon>
        <taxon>Bacillati</taxon>
        <taxon>Actinomycetota</taxon>
        <taxon>Actinomycetes</taxon>
        <taxon>Mycobacteriales</taxon>
        <taxon>Gordoniaceae</taxon>
        <taxon>Gordonia</taxon>
    </lineage>
</organism>
<sequence>MRDRILRTAIALVPFVGLVGTIVMTVIDVLSPGGEPGRDLLENSVLWMIGVQGWMTGCGHMFFGEPIAESIGWPSKTPWQWEVGLASLATGVLGVIASGFGDEFTLATIIAFSVFYLGAAVGHVREMVTHRNFKAGNAGPIFFFDVLVPVYLIVLYTVVT</sequence>
<dbReference type="GeneID" id="77173978"/>
<protein>
    <submittedName>
        <fullName evidence="2">DUF6790 family protein</fullName>
    </submittedName>
</protein>
<evidence type="ECO:0000313" key="2">
    <source>
        <dbReference type="EMBL" id="MDV6313536.1"/>
    </source>
</evidence>
<accession>A0AAE4R6P1</accession>
<proteinExistence type="predicted"/>
<feature type="transmembrane region" description="Helical" evidence="1">
    <location>
        <begin position="136"/>
        <end position="159"/>
    </location>
</feature>
<dbReference type="Proteomes" id="UP001185922">
    <property type="component" value="Unassembled WGS sequence"/>
</dbReference>
<feature type="transmembrane region" description="Helical" evidence="1">
    <location>
        <begin position="12"/>
        <end position="33"/>
    </location>
</feature>
<evidence type="ECO:0000313" key="3">
    <source>
        <dbReference type="Proteomes" id="UP001185922"/>
    </source>
</evidence>